<dbReference type="EMBL" id="JBIGHW010000014">
    <property type="protein sequence ID" value="MFG6443008.1"/>
    <property type="molecule type" value="Genomic_DNA"/>
</dbReference>
<proteinExistence type="predicted"/>
<dbReference type="Proteomes" id="UP001606301">
    <property type="component" value="Unassembled WGS sequence"/>
</dbReference>
<feature type="region of interest" description="Disordered" evidence="1">
    <location>
        <begin position="1"/>
        <end position="25"/>
    </location>
</feature>
<gene>
    <name evidence="2" type="ORF">ACG0Z3_20150</name>
</gene>
<evidence type="ECO:0000313" key="2">
    <source>
        <dbReference type="EMBL" id="MFG6443008.1"/>
    </source>
</evidence>
<name>A0ABW7FNU0_9BURK</name>
<sequence>MANPASSGLSKFAVKPASDVTASSDTAFVPTRGKNERVGIAVRLSRADWHSATELAMREKTSLQRLLVAGLSELLKQRGLPPLKGD</sequence>
<evidence type="ECO:0008006" key="4">
    <source>
        <dbReference type="Google" id="ProtNLM"/>
    </source>
</evidence>
<organism evidence="2 3">
    <name type="scientific">Pelomonas margarita</name>
    <dbReference type="NCBI Taxonomy" id="3299031"/>
    <lineage>
        <taxon>Bacteria</taxon>
        <taxon>Pseudomonadati</taxon>
        <taxon>Pseudomonadota</taxon>
        <taxon>Betaproteobacteria</taxon>
        <taxon>Burkholderiales</taxon>
        <taxon>Sphaerotilaceae</taxon>
        <taxon>Roseateles</taxon>
    </lineage>
</organism>
<reference evidence="2 3" key="1">
    <citation type="submission" date="2024-08" db="EMBL/GenBank/DDBJ databases">
        <authorList>
            <person name="Lu H."/>
        </authorList>
    </citation>
    <scope>NUCLEOTIDE SEQUENCE [LARGE SCALE GENOMIC DNA]</scope>
    <source>
        <strain evidence="2 3">LKC17W</strain>
    </source>
</reference>
<evidence type="ECO:0000256" key="1">
    <source>
        <dbReference type="SAM" id="MobiDB-lite"/>
    </source>
</evidence>
<comment type="caution">
    <text evidence="2">The sequence shown here is derived from an EMBL/GenBank/DDBJ whole genome shotgun (WGS) entry which is preliminary data.</text>
</comment>
<protein>
    <recommendedName>
        <fullName evidence="4">Chromosome partitioning protein ParB</fullName>
    </recommendedName>
</protein>
<dbReference type="RefSeq" id="WP_394400951.1">
    <property type="nucleotide sequence ID" value="NZ_JBIGHW010000014.1"/>
</dbReference>
<keyword evidence="3" id="KW-1185">Reference proteome</keyword>
<evidence type="ECO:0000313" key="3">
    <source>
        <dbReference type="Proteomes" id="UP001606301"/>
    </source>
</evidence>
<accession>A0ABW7FNU0</accession>